<dbReference type="PANTHER" id="PTHR30055">
    <property type="entry name" value="HTH-TYPE TRANSCRIPTIONAL REGULATOR RUTR"/>
    <property type="match status" value="1"/>
</dbReference>
<keyword evidence="1" id="KW-0805">Transcription regulation</keyword>
<dbReference type="InterPro" id="IPR041347">
    <property type="entry name" value="MftR_C"/>
</dbReference>
<dbReference type="Pfam" id="PF00440">
    <property type="entry name" value="TetR_N"/>
    <property type="match status" value="1"/>
</dbReference>
<dbReference type="InterPro" id="IPR009057">
    <property type="entry name" value="Homeodomain-like_sf"/>
</dbReference>
<dbReference type="EMBL" id="BHXC01000007">
    <property type="protein sequence ID" value="GCB93295.1"/>
    <property type="molecule type" value="Genomic_DNA"/>
</dbReference>
<evidence type="ECO:0000256" key="1">
    <source>
        <dbReference type="ARBA" id="ARBA00023015"/>
    </source>
</evidence>
<dbReference type="GO" id="GO:0003700">
    <property type="term" value="F:DNA-binding transcription factor activity"/>
    <property type="evidence" value="ECO:0007669"/>
    <property type="project" value="TreeGrafter"/>
</dbReference>
<evidence type="ECO:0000313" key="4">
    <source>
        <dbReference type="EMBL" id="GCB93295.1"/>
    </source>
</evidence>
<protein>
    <submittedName>
        <fullName evidence="4">TetR family transcriptional regulator</fullName>
    </submittedName>
</protein>
<name>A0A059WCT0_STRNR</name>
<dbReference type="PANTHER" id="PTHR30055:SF234">
    <property type="entry name" value="HTH-TYPE TRANSCRIPTIONAL REGULATOR BETI"/>
    <property type="match status" value="1"/>
</dbReference>
<dbReference type="SUPFAM" id="SSF46689">
    <property type="entry name" value="Homeodomain-like"/>
    <property type="match status" value="1"/>
</dbReference>
<keyword evidence="2" id="KW-0238">DNA-binding</keyword>
<dbReference type="Gene3D" id="1.10.357.10">
    <property type="entry name" value="Tetracycline Repressor, domain 2"/>
    <property type="match status" value="1"/>
</dbReference>
<dbReference type="AlphaFoldDB" id="A0A059WCT0"/>
<accession>A0A059WCT0</accession>
<dbReference type="eggNOG" id="COG1309">
    <property type="taxonomic scope" value="Bacteria"/>
</dbReference>
<keyword evidence="3" id="KW-0804">Transcription</keyword>
<organism evidence="4 5">
    <name type="scientific">Streptomyces noursei</name>
    <name type="common">Streptomyces albulus</name>
    <dbReference type="NCBI Taxonomy" id="1971"/>
    <lineage>
        <taxon>Bacteria</taxon>
        <taxon>Bacillati</taxon>
        <taxon>Actinomycetota</taxon>
        <taxon>Actinomycetes</taxon>
        <taxon>Kitasatosporales</taxon>
        <taxon>Streptomycetaceae</taxon>
        <taxon>Streptomyces</taxon>
    </lineage>
</organism>
<dbReference type="PRINTS" id="PR00455">
    <property type="entry name" value="HTHTETR"/>
</dbReference>
<dbReference type="InterPro" id="IPR001647">
    <property type="entry name" value="HTH_TetR"/>
</dbReference>
<comment type="caution">
    <text evidence="4">The sequence shown here is derived from an EMBL/GenBank/DDBJ whole genome shotgun (WGS) entry which is preliminary data.</text>
</comment>
<dbReference type="InterPro" id="IPR050109">
    <property type="entry name" value="HTH-type_TetR-like_transc_reg"/>
</dbReference>
<sequence>MSRMVCARVSAATPGKPKPGLRERKKLKTRQAIRRAAFRLFAERGYDATPVDRIAAAAEVSPSTVVRYFPAKEDIVLTDEYDALLAAGIRARPTGEPFVETLRHVTVGIMRDISATDRGELVQRIRLIRDVPAVRGRTAELTARHIETVSTALAERAGRPADDLAIRVVSAAVLAALQEAMLRWAGDHEETSPQELIQQSMDVLARGLTL</sequence>
<evidence type="ECO:0000256" key="3">
    <source>
        <dbReference type="ARBA" id="ARBA00023163"/>
    </source>
</evidence>
<proteinExistence type="predicted"/>
<evidence type="ECO:0000256" key="2">
    <source>
        <dbReference type="ARBA" id="ARBA00023125"/>
    </source>
</evidence>
<dbReference type="Gene3D" id="1.10.10.60">
    <property type="entry name" value="Homeodomain-like"/>
    <property type="match status" value="1"/>
</dbReference>
<dbReference type="GO" id="GO:0000976">
    <property type="term" value="F:transcription cis-regulatory region binding"/>
    <property type="evidence" value="ECO:0007669"/>
    <property type="project" value="TreeGrafter"/>
</dbReference>
<dbReference type="STRING" id="68570.DC74_5158"/>
<gene>
    <name evidence="4" type="ORF">SALB_06076</name>
</gene>
<dbReference type="Proteomes" id="UP000288351">
    <property type="component" value="Unassembled WGS sequence"/>
</dbReference>
<evidence type="ECO:0000313" key="5">
    <source>
        <dbReference type="Proteomes" id="UP000288351"/>
    </source>
</evidence>
<dbReference type="PROSITE" id="PS50977">
    <property type="entry name" value="HTH_TETR_2"/>
    <property type="match status" value="1"/>
</dbReference>
<reference evidence="4 5" key="1">
    <citation type="journal article" date="2019" name="Microbiol. Resour. Announc.">
        <title>Draft Genome Sequence of the Most Traditional epsilon-Poly-l-Lysine Producer, Streptomyces albulus NBRC14147.</title>
        <authorList>
            <person name="Yamanaka K."/>
            <person name="Hamano Y."/>
        </authorList>
    </citation>
    <scope>NUCLEOTIDE SEQUENCE [LARGE SCALE GENOMIC DNA]</scope>
    <source>
        <strain evidence="4 5">NBRC 14147</strain>
    </source>
</reference>
<dbReference type="Pfam" id="PF17754">
    <property type="entry name" value="TetR_C_14"/>
    <property type="match status" value="1"/>
</dbReference>